<dbReference type="InterPro" id="IPR029063">
    <property type="entry name" value="SAM-dependent_MTases_sf"/>
</dbReference>
<comment type="caution">
    <text evidence="2">The sequence shown here is derived from an EMBL/GenBank/DDBJ whole genome shotgun (WGS) entry which is preliminary data.</text>
</comment>
<dbReference type="InterPro" id="IPR025714">
    <property type="entry name" value="Methyltranfer_dom"/>
</dbReference>
<accession>A0A9W8I2H4</accession>
<dbReference type="OrthoDB" id="10069295at2759"/>
<organism evidence="2 3">
    <name type="scientific">Coemansia brasiliensis</name>
    <dbReference type="NCBI Taxonomy" id="2650707"/>
    <lineage>
        <taxon>Eukaryota</taxon>
        <taxon>Fungi</taxon>
        <taxon>Fungi incertae sedis</taxon>
        <taxon>Zoopagomycota</taxon>
        <taxon>Kickxellomycotina</taxon>
        <taxon>Kickxellomycetes</taxon>
        <taxon>Kickxellales</taxon>
        <taxon>Kickxellaceae</taxon>
        <taxon>Coemansia</taxon>
    </lineage>
</organism>
<reference evidence="2" key="1">
    <citation type="submission" date="2022-07" db="EMBL/GenBank/DDBJ databases">
        <title>Phylogenomic reconstructions and comparative analyses of Kickxellomycotina fungi.</title>
        <authorList>
            <person name="Reynolds N.K."/>
            <person name="Stajich J.E."/>
            <person name="Barry K."/>
            <person name="Grigoriev I.V."/>
            <person name="Crous P."/>
            <person name="Smith M.E."/>
        </authorList>
    </citation>
    <scope>NUCLEOTIDE SEQUENCE</scope>
    <source>
        <strain evidence="2">NRRL 1566</strain>
    </source>
</reference>
<keyword evidence="3" id="KW-1185">Reference proteome</keyword>
<dbReference type="SUPFAM" id="SSF53335">
    <property type="entry name" value="S-adenosyl-L-methionine-dependent methyltransferases"/>
    <property type="match status" value="1"/>
</dbReference>
<dbReference type="GO" id="GO:0005737">
    <property type="term" value="C:cytoplasm"/>
    <property type="evidence" value="ECO:0007669"/>
    <property type="project" value="TreeGrafter"/>
</dbReference>
<dbReference type="EMBL" id="JANBUW010001920">
    <property type="protein sequence ID" value="KAJ2842090.1"/>
    <property type="molecule type" value="Genomic_DNA"/>
</dbReference>
<gene>
    <name evidence="2" type="primary">EFM4_2</name>
    <name evidence="2" type="ORF">IWW36_006036</name>
</gene>
<evidence type="ECO:0000259" key="1">
    <source>
        <dbReference type="Pfam" id="PF13847"/>
    </source>
</evidence>
<dbReference type="PANTHER" id="PTHR12843">
    <property type="entry name" value="PROTEIN-LYSINE N-METHYLTRANSFERASE METTL10"/>
    <property type="match status" value="1"/>
</dbReference>
<dbReference type="Proteomes" id="UP001139887">
    <property type="component" value="Unassembled WGS sequence"/>
</dbReference>
<dbReference type="AlphaFoldDB" id="A0A9W8I2H4"/>
<evidence type="ECO:0000313" key="2">
    <source>
        <dbReference type="EMBL" id="KAJ2842090.1"/>
    </source>
</evidence>
<dbReference type="PANTHER" id="PTHR12843:SF5">
    <property type="entry name" value="EEF1A LYSINE METHYLTRANSFERASE 2"/>
    <property type="match status" value="1"/>
</dbReference>
<name>A0A9W8I2H4_9FUNG</name>
<dbReference type="Gene3D" id="3.40.50.150">
    <property type="entry name" value="Vaccinia Virus protein VP39"/>
    <property type="match status" value="1"/>
</dbReference>
<dbReference type="GO" id="GO:0016279">
    <property type="term" value="F:protein-lysine N-methyltransferase activity"/>
    <property type="evidence" value="ECO:0007669"/>
    <property type="project" value="TreeGrafter"/>
</dbReference>
<evidence type="ECO:0000313" key="3">
    <source>
        <dbReference type="Proteomes" id="UP001139887"/>
    </source>
</evidence>
<dbReference type="Pfam" id="PF13847">
    <property type="entry name" value="Methyltransf_31"/>
    <property type="match status" value="1"/>
</dbReference>
<proteinExistence type="predicted"/>
<protein>
    <submittedName>
        <fullName evidence="2">Protein-lysine N-methyltransferase efm4</fullName>
    </submittedName>
</protein>
<feature type="domain" description="Methyltransferase" evidence="1">
    <location>
        <begin position="63"/>
        <end position="153"/>
    </location>
</feature>
<dbReference type="CDD" id="cd02440">
    <property type="entry name" value="AdoMet_MTases"/>
    <property type="match status" value="1"/>
</dbReference>
<sequence length="160" mass="17738">MNKDQDSATFKASRLGCKEHWDSVYDREISNFNESGDIGEIWFGEDAAMKMVMWVCDNIDLPDARILDVGCGNGHLLLELAEEGFTNLTGTDYSQQAIALAESIAKSRSLADKITYLKQDFLNPDDVSRVAGSEKFDVVLDKGTYDAICLKPKDLADESD</sequence>
<feature type="non-terminal residue" evidence="2">
    <location>
        <position position="160"/>
    </location>
</feature>